<protein>
    <recommendedName>
        <fullName evidence="3">CoA transferase</fullName>
    </recommendedName>
</protein>
<evidence type="ECO:0000313" key="2">
    <source>
        <dbReference type="Proteomes" id="UP001499878"/>
    </source>
</evidence>
<sequence>MLDDITVIEAGNRVATEYCCRLLADAGASVARIEPPGGDPLCGTDPAYAAYRRYLHADERPVTVDVHDSRGGEAALAEAAPGVAERAAVVVCDGEVLRRIAGLRTATPDSSW</sequence>
<organism evidence="1 2">
    <name type="scientific">Streptomyces thinghirensis</name>
    <dbReference type="NCBI Taxonomy" id="551547"/>
    <lineage>
        <taxon>Bacteria</taxon>
        <taxon>Bacillati</taxon>
        <taxon>Actinomycetota</taxon>
        <taxon>Actinomycetes</taxon>
        <taxon>Kitasatosporales</taxon>
        <taxon>Streptomycetaceae</taxon>
        <taxon>Streptomyces</taxon>
    </lineage>
</organism>
<dbReference type="InterPro" id="IPR023606">
    <property type="entry name" value="CoA-Trfase_III_dom_1_sf"/>
</dbReference>
<dbReference type="Gene3D" id="3.40.50.10540">
    <property type="entry name" value="Crotonobetainyl-coa:carnitine coa-transferase, domain 1"/>
    <property type="match status" value="1"/>
</dbReference>
<dbReference type="Pfam" id="PF02515">
    <property type="entry name" value="CoA_transf_3"/>
    <property type="match status" value="1"/>
</dbReference>
<accession>A0ABP9T8Q5</accession>
<evidence type="ECO:0000313" key="1">
    <source>
        <dbReference type="EMBL" id="GAA5210854.1"/>
    </source>
</evidence>
<reference evidence="2" key="1">
    <citation type="journal article" date="2019" name="Int. J. Syst. Evol. Microbiol.">
        <title>The Global Catalogue of Microorganisms (GCM) 10K type strain sequencing project: providing services to taxonomists for standard genome sequencing and annotation.</title>
        <authorList>
            <consortium name="The Broad Institute Genomics Platform"/>
            <consortium name="The Broad Institute Genome Sequencing Center for Infectious Disease"/>
            <person name="Wu L."/>
            <person name="Ma J."/>
        </authorList>
    </citation>
    <scope>NUCLEOTIDE SEQUENCE [LARGE SCALE GENOMIC DNA]</scope>
    <source>
        <strain evidence="2">JCM 18306</strain>
    </source>
</reference>
<comment type="caution">
    <text evidence="1">The sequence shown here is derived from an EMBL/GenBank/DDBJ whole genome shotgun (WGS) entry which is preliminary data.</text>
</comment>
<dbReference type="RefSeq" id="WP_345632224.1">
    <property type="nucleotide sequence ID" value="NZ_BAABJR010000009.1"/>
</dbReference>
<gene>
    <name evidence="1" type="ORF">GCM10023323_40140</name>
</gene>
<proteinExistence type="predicted"/>
<dbReference type="InterPro" id="IPR003673">
    <property type="entry name" value="CoA-Trfase_fam_III"/>
</dbReference>
<keyword evidence="2" id="KW-1185">Reference proteome</keyword>
<name>A0ABP9T8Q5_9ACTN</name>
<dbReference type="SUPFAM" id="SSF89796">
    <property type="entry name" value="CoA-transferase family III (CaiB/BaiF)"/>
    <property type="match status" value="1"/>
</dbReference>
<dbReference type="Proteomes" id="UP001499878">
    <property type="component" value="Unassembled WGS sequence"/>
</dbReference>
<dbReference type="EMBL" id="BAABJR010000009">
    <property type="protein sequence ID" value="GAA5210854.1"/>
    <property type="molecule type" value="Genomic_DNA"/>
</dbReference>
<evidence type="ECO:0008006" key="3">
    <source>
        <dbReference type="Google" id="ProtNLM"/>
    </source>
</evidence>